<dbReference type="EMBL" id="JBHUHV010000060">
    <property type="protein sequence ID" value="MFD2069446.1"/>
    <property type="molecule type" value="Genomic_DNA"/>
</dbReference>
<reference evidence="3" key="1">
    <citation type="journal article" date="2019" name="Int. J. Syst. Evol. Microbiol.">
        <title>The Global Catalogue of Microorganisms (GCM) 10K type strain sequencing project: providing services to taxonomists for standard genome sequencing and annotation.</title>
        <authorList>
            <consortium name="The Broad Institute Genomics Platform"/>
            <consortium name="The Broad Institute Genome Sequencing Center for Infectious Disease"/>
            <person name="Wu L."/>
            <person name="Ma J."/>
        </authorList>
    </citation>
    <scope>NUCLEOTIDE SEQUENCE [LARGE SCALE GENOMIC DNA]</scope>
    <source>
        <strain evidence="3">JCM 16545</strain>
    </source>
</reference>
<evidence type="ECO:0000313" key="3">
    <source>
        <dbReference type="Proteomes" id="UP001597369"/>
    </source>
</evidence>
<keyword evidence="1" id="KW-0472">Membrane</keyword>
<name>A0ABW4X464_9BACT</name>
<dbReference type="Proteomes" id="UP001597369">
    <property type="component" value="Unassembled WGS sequence"/>
</dbReference>
<keyword evidence="1" id="KW-1133">Transmembrane helix</keyword>
<proteinExistence type="predicted"/>
<feature type="transmembrane region" description="Helical" evidence="1">
    <location>
        <begin position="22"/>
        <end position="40"/>
    </location>
</feature>
<keyword evidence="3" id="KW-1185">Reference proteome</keyword>
<sequence>MPRNITYLCLFHYSFSFMSGKTLKYTLTAIAAVLIVWFIYDSFSQPGPQDLKGNFKEVAFYRNENNTGPIIRVYAVTVADTLWQEMQQYGGYMPHTKYGNTKVYFFSKNAPAPKEVYPNQDSFDQQYQQYCLAKYEKDVMSQTSFMKYPFRASK</sequence>
<gene>
    <name evidence="2" type="ORF">ACFSKU_21370</name>
</gene>
<keyword evidence="1" id="KW-0812">Transmembrane</keyword>
<protein>
    <submittedName>
        <fullName evidence="2">Uncharacterized protein</fullName>
    </submittedName>
</protein>
<evidence type="ECO:0000256" key="1">
    <source>
        <dbReference type="SAM" id="Phobius"/>
    </source>
</evidence>
<organism evidence="2 3">
    <name type="scientific">Pontibacter silvestris</name>
    <dbReference type="NCBI Taxonomy" id="2305183"/>
    <lineage>
        <taxon>Bacteria</taxon>
        <taxon>Pseudomonadati</taxon>
        <taxon>Bacteroidota</taxon>
        <taxon>Cytophagia</taxon>
        <taxon>Cytophagales</taxon>
        <taxon>Hymenobacteraceae</taxon>
        <taxon>Pontibacter</taxon>
    </lineage>
</organism>
<evidence type="ECO:0000313" key="2">
    <source>
        <dbReference type="EMBL" id="MFD2069446.1"/>
    </source>
</evidence>
<accession>A0ABW4X464</accession>
<dbReference type="RefSeq" id="WP_317206962.1">
    <property type="nucleotide sequence ID" value="NZ_JAJJWI010000018.1"/>
</dbReference>
<comment type="caution">
    <text evidence="2">The sequence shown here is derived from an EMBL/GenBank/DDBJ whole genome shotgun (WGS) entry which is preliminary data.</text>
</comment>